<keyword evidence="1" id="KW-1133">Transmembrane helix</keyword>
<gene>
    <name evidence="2" type="ORF">ENS29_01670</name>
</gene>
<dbReference type="Pfam" id="PF07963">
    <property type="entry name" value="N_methyl"/>
    <property type="match status" value="1"/>
</dbReference>
<name>A0A7C4RMY2_9BACT</name>
<organism evidence="2">
    <name type="scientific">Desulfatirhabdium butyrativorans</name>
    <dbReference type="NCBI Taxonomy" id="340467"/>
    <lineage>
        <taxon>Bacteria</taxon>
        <taxon>Pseudomonadati</taxon>
        <taxon>Thermodesulfobacteriota</taxon>
        <taxon>Desulfobacteria</taxon>
        <taxon>Desulfobacterales</taxon>
        <taxon>Desulfatirhabdiaceae</taxon>
        <taxon>Desulfatirhabdium</taxon>
    </lineage>
</organism>
<dbReference type="EMBL" id="DSUH01000038">
    <property type="protein sequence ID" value="HGU31548.1"/>
    <property type="molecule type" value="Genomic_DNA"/>
</dbReference>
<comment type="caution">
    <text evidence="2">The sequence shown here is derived from an EMBL/GenBank/DDBJ whole genome shotgun (WGS) entry which is preliminary data.</text>
</comment>
<dbReference type="AlphaFoldDB" id="A0A7C4RMY2"/>
<feature type="transmembrane region" description="Helical" evidence="1">
    <location>
        <begin position="12"/>
        <end position="35"/>
    </location>
</feature>
<evidence type="ECO:0000256" key="1">
    <source>
        <dbReference type="SAM" id="Phobius"/>
    </source>
</evidence>
<keyword evidence="1" id="KW-0812">Transmembrane</keyword>
<reference evidence="2" key="1">
    <citation type="journal article" date="2020" name="mSystems">
        <title>Genome- and Community-Level Interaction Insights into Carbon Utilization and Element Cycling Functions of Hydrothermarchaeota in Hydrothermal Sediment.</title>
        <authorList>
            <person name="Zhou Z."/>
            <person name="Liu Y."/>
            <person name="Xu W."/>
            <person name="Pan J."/>
            <person name="Luo Z.H."/>
            <person name="Li M."/>
        </authorList>
    </citation>
    <scope>NUCLEOTIDE SEQUENCE [LARGE SCALE GENOMIC DNA]</scope>
    <source>
        <strain evidence="2">SpSt-477</strain>
    </source>
</reference>
<dbReference type="InterPro" id="IPR012902">
    <property type="entry name" value="N_methyl_site"/>
</dbReference>
<dbReference type="PROSITE" id="PS00409">
    <property type="entry name" value="PROKAR_NTER_METHYL"/>
    <property type="match status" value="1"/>
</dbReference>
<evidence type="ECO:0000313" key="2">
    <source>
        <dbReference type="EMBL" id="HGU31548.1"/>
    </source>
</evidence>
<proteinExistence type="predicted"/>
<protein>
    <recommendedName>
        <fullName evidence="3">Prepilin-type N-terminal cleavage/methylation domain-containing protein</fullName>
    </recommendedName>
</protein>
<evidence type="ECO:0008006" key="3">
    <source>
        <dbReference type="Google" id="ProtNLM"/>
    </source>
</evidence>
<sequence length="142" mass="15576">MMAPKKLTGHRGTGFTLLEVLIAVFVAATALLAVWKLHAQKAGLVQDIQFQATAPFLAEQALAEIDALPPERHASGPCRVDDAAASSGTIPLRCEVLIEWMDPKPWKSLDASVERIDITVSDASETNRFRLRSYRFYPGKKG</sequence>
<accession>A0A7C4RMY2</accession>
<keyword evidence="1" id="KW-0472">Membrane</keyword>